<dbReference type="EMBL" id="FMYP01000180">
    <property type="protein sequence ID" value="SDD41382.1"/>
    <property type="molecule type" value="Genomic_DNA"/>
</dbReference>
<dbReference type="Proteomes" id="UP000199452">
    <property type="component" value="Unassembled WGS sequence"/>
</dbReference>
<protein>
    <submittedName>
        <fullName evidence="1">Uncharacterized protein</fullName>
    </submittedName>
</protein>
<dbReference type="AlphaFoldDB" id="A0A1G6UJ41"/>
<accession>A0A1G6UJ41</accession>
<sequence length="88" mass="9985">MKKFSKTEAKKIGNGLKINWDKISLEAFTEGLNVELEHGTIHAVSNVTNNDGKLTGEIALAHLNEFPDYYTRLKKMEKEASEHLKNKK</sequence>
<proteinExistence type="predicted"/>
<evidence type="ECO:0000313" key="1">
    <source>
        <dbReference type="EMBL" id="SDD41382.1"/>
    </source>
</evidence>
<dbReference type="RefSeq" id="WP_092441131.1">
    <property type="nucleotide sequence ID" value="NZ_FMYP01000180.1"/>
</dbReference>
<reference evidence="1 2" key="1">
    <citation type="submission" date="2016-09" db="EMBL/GenBank/DDBJ databases">
        <authorList>
            <person name="Capua I."/>
            <person name="De Benedictis P."/>
            <person name="Joannis T."/>
            <person name="Lombin L.H."/>
            <person name="Cattoli G."/>
        </authorList>
    </citation>
    <scope>NUCLEOTIDE SEQUENCE [LARGE SCALE GENOMIC DNA]</scope>
    <source>
        <strain evidence="1 2">A7P-90m</strain>
    </source>
</reference>
<dbReference type="InterPro" id="IPR043720">
    <property type="entry name" value="DUF5661"/>
</dbReference>
<organism evidence="1 2">
    <name type="scientific">Williamwhitmania taraxaci</name>
    <dbReference type="NCBI Taxonomy" id="1640674"/>
    <lineage>
        <taxon>Bacteria</taxon>
        <taxon>Pseudomonadati</taxon>
        <taxon>Bacteroidota</taxon>
        <taxon>Bacteroidia</taxon>
        <taxon>Bacteroidales</taxon>
        <taxon>Williamwhitmaniaceae</taxon>
        <taxon>Williamwhitmania</taxon>
    </lineage>
</organism>
<name>A0A1G6UJ41_9BACT</name>
<dbReference type="Pfam" id="PF18905">
    <property type="entry name" value="DUF5661"/>
    <property type="match status" value="1"/>
</dbReference>
<dbReference type="OrthoDB" id="5515006at2"/>
<evidence type="ECO:0000313" key="2">
    <source>
        <dbReference type="Proteomes" id="UP000199452"/>
    </source>
</evidence>
<keyword evidence="2" id="KW-1185">Reference proteome</keyword>
<gene>
    <name evidence="1" type="ORF">SAMN05216323_11801</name>
</gene>